<protein>
    <submittedName>
        <fullName evidence="1">Uncharacterized protein</fullName>
    </submittedName>
</protein>
<dbReference type="OrthoDB" id="10410681at2759"/>
<feature type="non-terminal residue" evidence="1">
    <location>
        <position position="1"/>
    </location>
</feature>
<name>A0A1V9XIA4_9ACAR</name>
<keyword evidence="2" id="KW-1185">Reference proteome</keyword>
<organism evidence="1 2">
    <name type="scientific">Tropilaelaps mercedesae</name>
    <dbReference type="NCBI Taxonomy" id="418985"/>
    <lineage>
        <taxon>Eukaryota</taxon>
        <taxon>Metazoa</taxon>
        <taxon>Ecdysozoa</taxon>
        <taxon>Arthropoda</taxon>
        <taxon>Chelicerata</taxon>
        <taxon>Arachnida</taxon>
        <taxon>Acari</taxon>
        <taxon>Parasitiformes</taxon>
        <taxon>Mesostigmata</taxon>
        <taxon>Gamasina</taxon>
        <taxon>Dermanyssoidea</taxon>
        <taxon>Laelapidae</taxon>
        <taxon>Tropilaelaps</taxon>
    </lineage>
</organism>
<dbReference type="InParanoid" id="A0A1V9XIA4"/>
<dbReference type="EMBL" id="MNPL01010508">
    <property type="protein sequence ID" value="OQR73082.1"/>
    <property type="molecule type" value="Genomic_DNA"/>
</dbReference>
<reference evidence="1 2" key="1">
    <citation type="journal article" date="2017" name="Gigascience">
        <title>Draft genome of the honey bee ectoparasitic mite, Tropilaelaps mercedesae, is shaped by the parasitic life history.</title>
        <authorList>
            <person name="Dong X."/>
            <person name="Armstrong S.D."/>
            <person name="Xia D."/>
            <person name="Makepeace B.L."/>
            <person name="Darby A.C."/>
            <person name="Kadowaki T."/>
        </authorList>
    </citation>
    <scope>NUCLEOTIDE SEQUENCE [LARGE SCALE GENOMIC DNA]</scope>
    <source>
        <strain evidence="1">Wuxi-XJTLU</strain>
    </source>
</reference>
<accession>A0A1V9XIA4</accession>
<gene>
    <name evidence="1" type="ORF">BIW11_09965</name>
</gene>
<comment type="caution">
    <text evidence="1">The sequence shown here is derived from an EMBL/GenBank/DDBJ whole genome shotgun (WGS) entry which is preliminary data.</text>
</comment>
<evidence type="ECO:0000313" key="2">
    <source>
        <dbReference type="Proteomes" id="UP000192247"/>
    </source>
</evidence>
<evidence type="ECO:0000313" key="1">
    <source>
        <dbReference type="EMBL" id="OQR73082.1"/>
    </source>
</evidence>
<proteinExistence type="predicted"/>
<dbReference type="AlphaFoldDB" id="A0A1V9XIA4"/>
<sequence>YSKFVDYSACNSPRRDVPEIHVTTENAEQVFGSKDVISEDALRNLRRKLDIERHDDIEEPKAIIKEMKSVLNSIRNARTQLNYNLAEIDLANLDVEEQECGRPSSHLRGCYVQMLKDCNDVVESLWQDVCEADSILNSFVYHSFSHGSVITPKRLENLRGNFSERSARLLCSLRCYMEHHGVKLDQIKKLNIMHASTGLQETPE</sequence>
<dbReference type="Proteomes" id="UP000192247">
    <property type="component" value="Unassembled WGS sequence"/>
</dbReference>